<gene>
    <name evidence="1" type="ORF">UFOPK1722_00671</name>
</gene>
<sequence length="83" mass="9301">MVDGYRWDMAQLDLDAMINRFKARAAAVKQRPLPPVAGEERARFIEQAQLDFQDFALVGDATATIEDGILVLRVDLRPDAAKK</sequence>
<protein>
    <submittedName>
        <fullName evidence="1">Unannotated protein</fullName>
    </submittedName>
</protein>
<name>A0A6J6EHJ4_9ZZZZ</name>
<accession>A0A6J6EHJ4</accession>
<dbReference type="EMBL" id="CAEZTS010000044">
    <property type="protein sequence ID" value="CAB4575862.1"/>
    <property type="molecule type" value="Genomic_DNA"/>
</dbReference>
<evidence type="ECO:0000313" key="1">
    <source>
        <dbReference type="EMBL" id="CAB4575862.1"/>
    </source>
</evidence>
<organism evidence="1">
    <name type="scientific">freshwater metagenome</name>
    <dbReference type="NCBI Taxonomy" id="449393"/>
    <lineage>
        <taxon>unclassified sequences</taxon>
        <taxon>metagenomes</taxon>
        <taxon>ecological metagenomes</taxon>
    </lineage>
</organism>
<reference evidence="1" key="1">
    <citation type="submission" date="2020-05" db="EMBL/GenBank/DDBJ databases">
        <authorList>
            <person name="Chiriac C."/>
            <person name="Salcher M."/>
            <person name="Ghai R."/>
            <person name="Kavagutti S V."/>
        </authorList>
    </citation>
    <scope>NUCLEOTIDE SEQUENCE</scope>
</reference>
<dbReference type="AlphaFoldDB" id="A0A6J6EHJ4"/>
<proteinExistence type="predicted"/>